<dbReference type="PANTHER" id="PTHR21562:SF93">
    <property type="entry name" value="PECTIN ACETYLESTERASE 8"/>
    <property type="match status" value="1"/>
</dbReference>
<evidence type="ECO:0000256" key="1">
    <source>
        <dbReference type="ARBA" id="ARBA00003534"/>
    </source>
</evidence>
<evidence type="ECO:0000256" key="2">
    <source>
        <dbReference type="ARBA" id="ARBA00004191"/>
    </source>
</evidence>
<keyword evidence="6" id="KW-0378">Hydrolase</keyword>
<comment type="subcellular location">
    <subcellularLocation>
        <location evidence="2 6">Secreted</location>
        <location evidence="2 6">Cell wall</location>
    </subcellularLocation>
</comment>
<comment type="function">
    <text evidence="1 6">Hydrolyzes acetyl esters in homogalacturonan regions of pectin. In type I primary cell wall, galacturonic acid residues of pectin can be acetylated at the O-2 and O-3 positions. Decreasing the degree of acetylation of pectin gels in vitro alters their physical properties.</text>
</comment>
<dbReference type="GO" id="GO:0052793">
    <property type="term" value="F:pectin acetylesterase activity"/>
    <property type="evidence" value="ECO:0007669"/>
    <property type="project" value="TreeGrafter"/>
</dbReference>
<dbReference type="EMBL" id="JAXIOK010000019">
    <property type="protein sequence ID" value="KAK4748744.1"/>
    <property type="molecule type" value="Genomic_DNA"/>
</dbReference>
<accession>A0AAN7GU19</accession>
<dbReference type="AlphaFoldDB" id="A0AAN7GU19"/>
<organism evidence="7 8">
    <name type="scientific">Trapa incisa</name>
    <dbReference type="NCBI Taxonomy" id="236973"/>
    <lineage>
        <taxon>Eukaryota</taxon>
        <taxon>Viridiplantae</taxon>
        <taxon>Streptophyta</taxon>
        <taxon>Embryophyta</taxon>
        <taxon>Tracheophyta</taxon>
        <taxon>Spermatophyta</taxon>
        <taxon>Magnoliopsida</taxon>
        <taxon>eudicotyledons</taxon>
        <taxon>Gunneridae</taxon>
        <taxon>Pentapetalae</taxon>
        <taxon>rosids</taxon>
        <taxon>malvids</taxon>
        <taxon>Myrtales</taxon>
        <taxon>Lythraceae</taxon>
        <taxon>Trapa</taxon>
    </lineage>
</organism>
<evidence type="ECO:0000256" key="6">
    <source>
        <dbReference type="RuleBase" id="RU363114"/>
    </source>
</evidence>
<proteinExistence type="inferred from homology"/>
<evidence type="ECO:0000256" key="4">
    <source>
        <dbReference type="ARBA" id="ARBA00022512"/>
    </source>
</evidence>
<reference evidence="7 8" key="1">
    <citation type="journal article" date="2023" name="Hortic Res">
        <title>Pangenome of water caltrop reveals structural variations and asymmetric subgenome divergence after allopolyploidization.</title>
        <authorList>
            <person name="Zhang X."/>
            <person name="Chen Y."/>
            <person name="Wang L."/>
            <person name="Yuan Y."/>
            <person name="Fang M."/>
            <person name="Shi L."/>
            <person name="Lu R."/>
            <person name="Comes H.P."/>
            <person name="Ma Y."/>
            <person name="Chen Y."/>
            <person name="Huang G."/>
            <person name="Zhou Y."/>
            <person name="Zheng Z."/>
            <person name="Qiu Y."/>
        </authorList>
    </citation>
    <scope>NUCLEOTIDE SEQUENCE [LARGE SCALE GENOMIC DNA]</scope>
    <source>
        <tissue evidence="7">Roots</tissue>
    </source>
</reference>
<gene>
    <name evidence="7" type="ORF">SAY87_015330</name>
</gene>
<keyword evidence="6" id="KW-0964">Secreted</keyword>
<dbReference type="PANTHER" id="PTHR21562">
    <property type="entry name" value="NOTUM-RELATED"/>
    <property type="match status" value="1"/>
</dbReference>
<dbReference type="InterPro" id="IPR004963">
    <property type="entry name" value="PAE/NOTUM"/>
</dbReference>
<dbReference type="Proteomes" id="UP001345219">
    <property type="component" value="Chromosome 12"/>
</dbReference>
<evidence type="ECO:0000256" key="3">
    <source>
        <dbReference type="ARBA" id="ARBA00005784"/>
    </source>
</evidence>
<keyword evidence="5 6" id="KW-0961">Cell wall biogenesis/degradation</keyword>
<comment type="similarity">
    <text evidence="3 6">Belongs to the pectinacetylesterase family.</text>
</comment>
<dbReference type="Pfam" id="PF03283">
    <property type="entry name" value="PAE"/>
    <property type="match status" value="1"/>
</dbReference>
<evidence type="ECO:0000313" key="8">
    <source>
        <dbReference type="Proteomes" id="UP001345219"/>
    </source>
</evidence>
<protein>
    <recommendedName>
        <fullName evidence="6">Pectin acetylesterase</fullName>
        <ecNumber evidence="6">3.1.1.-</ecNumber>
    </recommendedName>
</protein>
<evidence type="ECO:0000313" key="7">
    <source>
        <dbReference type="EMBL" id="KAK4748744.1"/>
    </source>
</evidence>
<comment type="caution">
    <text evidence="7">The sequence shown here is derived from an EMBL/GenBank/DDBJ whole genome shotgun (WGS) entry which is preliminary data.</text>
</comment>
<keyword evidence="4 6" id="KW-0134">Cell wall</keyword>
<dbReference type="EC" id="3.1.1.-" evidence="6"/>
<dbReference type="GO" id="GO:0009505">
    <property type="term" value="C:plant-type cell wall"/>
    <property type="evidence" value="ECO:0007669"/>
    <property type="project" value="TreeGrafter"/>
</dbReference>
<dbReference type="GO" id="GO:0071555">
    <property type="term" value="P:cell wall organization"/>
    <property type="evidence" value="ECO:0007669"/>
    <property type="project" value="UniProtKB-KW"/>
</dbReference>
<keyword evidence="8" id="KW-1185">Reference proteome</keyword>
<name>A0AAN7GU19_9MYRT</name>
<evidence type="ECO:0000256" key="5">
    <source>
        <dbReference type="ARBA" id="ARBA00023316"/>
    </source>
</evidence>
<sequence length="456" mass="50901">MIIKAEAEADDNSFYSSKMAIIVGLSREEEIRRGTNGPKPNILYPSQFSNDQCRLWRRMTDPRPRLCRWVFAALGLLLLLKAEALYVSNVNITILQSAVARGAVCLDGSPPAYHLDRGSGSGINSWLVHIEGGGWCNNVTNCLVRRRTHLGSSNQMEKQIPFSGILSGNRDFNPDFYNWNRVKVRYCDGSSFTGDVEAVNPETKLHFRGARIFLAVMEDLLARGMKNAENAILSGCSAGGLTSILHCDGFRALLPMGAKVKCLSDAGYFINTRDVSGAFHIQSYFNEVVSTHGSSKNLPRSCTSRFGPSPCFFPQYAAQEIRTPLFILNAAYDYWQIKNILAPEDADPHGNWVSCKLGISNCSPLQLKVMQDFRMHFLFALSRLPRSPSTGMFIDSCYVHCQSERQELWFRDDSPVLSNRTIAKAVADWFYQRAPFQKIDCPYPCNPTCPGMASAP</sequence>